<comment type="caution">
    <text evidence="5">The sequence shown here is derived from an EMBL/GenBank/DDBJ whole genome shotgun (WGS) entry which is preliminary data.</text>
</comment>
<evidence type="ECO:0000256" key="1">
    <source>
        <dbReference type="ARBA" id="ARBA00022441"/>
    </source>
</evidence>
<gene>
    <name evidence="5" type="ORF">RCO7_06754</name>
</gene>
<dbReference type="PANTHER" id="PTHR46093:SF18">
    <property type="entry name" value="FIBRONECTIN TYPE-III DOMAIN-CONTAINING PROTEIN"/>
    <property type="match status" value="1"/>
</dbReference>
<evidence type="ECO:0000313" key="5">
    <source>
        <dbReference type="EMBL" id="CZS90713.1"/>
    </source>
</evidence>
<dbReference type="InterPro" id="IPR015915">
    <property type="entry name" value="Kelch-typ_b-propeller"/>
</dbReference>
<dbReference type="PANTHER" id="PTHR46093">
    <property type="entry name" value="ACYL-COA-BINDING DOMAIN-CONTAINING PROTEIN 5"/>
    <property type="match status" value="1"/>
</dbReference>
<feature type="compositionally biased region" description="Basic and acidic residues" evidence="3">
    <location>
        <begin position="59"/>
        <end position="69"/>
    </location>
</feature>
<dbReference type="AlphaFoldDB" id="A0A1E1JY23"/>
<keyword evidence="4" id="KW-1133">Transmembrane helix</keyword>
<accession>A0A1E1JY23</accession>
<keyword evidence="4" id="KW-0812">Transmembrane</keyword>
<dbReference type="STRING" id="914237.A0A1E1JY23"/>
<dbReference type="Gene3D" id="2.120.10.80">
    <property type="entry name" value="Kelch-type beta propeller"/>
    <property type="match status" value="2"/>
</dbReference>
<reference evidence="6" key="1">
    <citation type="submission" date="2016-03" db="EMBL/GenBank/DDBJ databases">
        <authorList>
            <person name="Ploux O."/>
        </authorList>
    </citation>
    <scope>NUCLEOTIDE SEQUENCE [LARGE SCALE GENOMIC DNA]</scope>
    <source>
        <strain evidence="6">UK7</strain>
    </source>
</reference>
<feature type="compositionally biased region" description="Basic and acidic residues" evidence="3">
    <location>
        <begin position="30"/>
        <end position="41"/>
    </location>
</feature>
<feature type="compositionally biased region" description="Gly residues" evidence="3">
    <location>
        <begin position="832"/>
        <end position="843"/>
    </location>
</feature>
<feature type="region of interest" description="Disordered" evidence="3">
    <location>
        <begin position="598"/>
        <end position="618"/>
    </location>
</feature>
<keyword evidence="2" id="KW-0677">Repeat</keyword>
<evidence type="ECO:0008006" key="7">
    <source>
        <dbReference type="Google" id="ProtNLM"/>
    </source>
</evidence>
<dbReference type="SUPFAM" id="SSF117281">
    <property type="entry name" value="Kelch motif"/>
    <property type="match status" value="1"/>
</dbReference>
<dbReference type="InParanoid" id="A0A1E1JY23"/>
<keyword evidence="1" id="KW-0880">Kelch repeat</keyword>
<feature type="compositionally biased region" description="Low complexity" evidence="3">
    <location>
        <begin position="598"/>
        <end position="614"/>
    </location>
</feature>
<dbReference type="Proteomes" id="UP000178129">
    <property type="component" value="Unassembled WGS sequence"/>
</dbReference>
<proteinExistence type="predicted"/>
<feature type="region of interest" description="Disordered" evidence="3">
    <location>
        <begin position="1"/>
        <end position="84"/>
    </location>
</feature>
<keyword evidence="4" id="KW-0472">Membrane</keyword>
<keyword evidence="6" id="KW-1185">Reference proteome</keyword>
<organism evidence="5 6">
    <name type="scientific">Rhynchosporium graminicola</name>
    <dbReference type="NCBI Taxonomy" id="2792576"/>
    <lineage>
        <taxon>Eukaryota</taxon>
        <taxon>Fungi</taxon>
        <taxon>Dikarya</taxon>
        <taxon>Ascomycota</taxon>
        <taxon>Pezizomycotina</taxon>
        <taxon>Leotiomycetes</taxon>
        <taxon>Helotiales</taxon>
        <taxon>Ploettnerulaceae</taxon>
        <taxon>Rhynchosporium</taxon>
    </lineage>
</organism>
<feature type="compositionally biased region" description="Low complexity" evidence="3">
    <location>
        <begin position="799"/>
        <end position="828"/>
    </location>
</feature>
<name>A0A1E1JY23_9HELO</name>
<evidence type="ECO:0000256" key="4">
    <source>
        <dbReference type="SAM" id="Phobius"/>
    </source>
</evidence>
<evidence type="ECO:0000313" key="6">
    <source>
        <dbReference type="Proteomes" id="UP000178129"/>
    </source>
</evidence>
<feature type="transmembrane region" description="Helical" evidence="4">
    <location>
        <begin position="710"/>
        <end position="733"/>
    </location>
</feature>
<protein>
    <recommendedName>
        <fullName evidence="7">Kelch repeat-containing protein</fullName>
    </recommendedName>
</protein>
<feature type="compositionally biased region" description="Polar residues" evidence="3">
    <location>
        <begin position="1"/>
        <end position="11"/>
    </location>
</feature>
<feature type="region of interest" description="Disordered" evidence="3">
    <location>
        <begin position="782"/>
        <end position="877"/>
    </location>
</feature>
<evidence type="ECO:0000256" key="2">
    <source>
        <dbReference type="ARBA" id="ARBA00022737"/>
    </source>
</evidence>
<evidence type="ECO:0000256" key="3">
    <source>
        <dbReference type="SAM" id="MobiDB-lite"/>
    </source>
</evidence>
<dbReference type="Pfam" id="PF24681">
    <property type="entry name" value="Kelch_KLHDC2_KLHL20_DRC7"/>
    <property type="match status" value="1"/>
</dbReference>
<dbReference type="EMBL" id="FJUW01000004">
    <property type="protein sequence ID" value="CZS90713.1"/>
    <property type="molecule type" value="Genomic_DNA"/>
</dbReference>
<sequence>MASFSHDTIPQGSPERGSRLERPSFSSQKTADRLRECERRPSIAPTTMGTKKKQQRRSVFREEGLDDLRSSVYRGGPDPGASPRTLYMVEEDMHKMDMVRTHEEIMKEKSSQGESLSSRKEDLHSHDNSWYSKFAMGSRPMIKSSASAPHGSFPSLPKVALIVFLIAVVVPGFRYTQGVDKVNIGGADAGVIRTADLVDNASSIEGRADSPTSTCTRWAHQIANVNGTVYIYGGQAKSTSGQNTDTWNNNFLTLDLTKTWKRTDPALKGLPQPVGPPAVSMGSLWHSYTSLFLYGGEFSDSPPKSPLPVSTWEYDIKAAKWTEWANPKTSIGNHSEAGNIPVQRSAEGAGLSVPELGKSWYFGGHLDMFTTSGWSNQIARVYLRSMLEFTHPGYANTGVSSLGSTNAAPQGGTYRNITEGGLQDSAGFTERADGALVYIPGWGNEGIVLGLAGGTNESFTDMNTIDIYDVANSTWYKQATSGESPPIRVNPCVGVVAAPDGTSFQVHLYGGQNLIPFGSQIQYRDMWILTVPSFTWIQVPIDSSQSPPPARAGHQCTIWDGQMVVIGGYVGRDISCDSPGIYVFNASSLQWQNSFVSLGPSSGSSDTPGPSGSGQFSETVDQGFSIIQGSRGYQVPALVQSVIGGSSNGGATATSPAVGAATAGPIATGKPPTFTVTQSGSIVTQTASPGPGSGSSNNGIKKTGTNTGAVIAGVIAGLFAILAAYLAFCSWLYRKQLKLYKDHVAMAQRTAFTNSPENAMWSSETGSEHLAMVKSNEKPPGVLLGPFGTEIAGSGGRQSGSVGRSSTGSRLTPGSGAAGTSGESSGSAYEHGYGGGVMPGGRYGRMSEGDEGIEYLGATDPGGYGHGPPEGRSQTAHSSVEDLLGGQEPSFFAVILNPRRTLRVVNQD</sequence>